<evidence type="ECO:0000313" key="2">
    <source>
        <dbReference type="Proteomes" id="UP001054945"/>
    </source>
</evidence>
<name>A0AAV4SGQ1_CAEEX</name>
<evidence type="ECO:0000313" key="1">
    <source>
        <dbReference type="EMBL" id="GIY31685.1"/>
    </source>
</evidence>
<organism evidence="1 2">
    <name type="scientific">Caerostris extrusa</name>
    <name type="common">Bark spider</name>
    <name type="synonym">Caerostris bankana</name>
    <dbReference type="NCBI Taxonomy" id="172846"/>
    <lineage>
        <taxon>Eukaryota</taxon>
        <taxon>Metazoa</taxon>
        <taxon>Ecdysozoa</taxon>
        <taxon>Arthropoda</taxon>
        <taxon>Chelicerata</taxon>
        <taxon>Arachnida</taxon>
        <taxon>Araneae</taxon>
        <taxon>Araneomorphae</taxon>
        <taxon>Entelegynae</taxon>
        <taxon>Araneoidea</taxon>
        <taxon>Araneidae</taxon>
        <taxon>Caerostris</taxon>
    </lineage>
</organism>
<proteinExistence type="predicted"/>
<gene>
    <name evidence="1" type="ORF">CEXT_219931</name>
</gene>
<keyword evidence="2" id="KW-1185">Reference proteome</keyword>
<sequence length="67" mass="7123">MGLPARFKSCTKVSFLGHGTQTRTVGIRVGSLLLILSAYNNTGSRRSAAIHLTDVPSICNEPPPRGT</sequence>
<protein>
    <submittedName>
        <fullName evidence="1">Uncharacterized protein</fullName>
    </submittedName>
</protein>
<reference evidence="1 2" key="1">
    <citation type="submission" date="2021-06" db="EMBL/GenBank/DDBJ databases">
        <title>Caerostris extrusa draft genome.</title>
        <authorList>
            <person name="Kono N."/>
            <person name="Arakawa K."/>
        </authorList>
    </citation>
    <scope>NUCLEOTIDE SEQUENCE [LARGE SCALE GENOMIC DNA]</scope>
</reference>
<dbReference type="EMBL" id="BPLR01009414">
    <property type="protein sequence ID" value="GIY31685.1"/>
    <property type="molecule type" value="Genomic_DNA"/>
</dbReference>
<dbReference type="Proteomes" id="UP001054945">
    <property type="component" value="Unassembled WGS sequence"/>
</dbReference>
<accession>A0AAV4SGQ1</accession>
<comment type="caution">
    <text evidence="1">The sequence shown here is derived from an EMBL/GenBank/DDBJ whole genome shotgun (WGS) entry which is preliminary data.</text>
</comment>
<dbReference type="AlphaFoldDB" id="A0AAV4SGQ1"/>